<dbReference type="KEGG" id="yti:FNA67_12335"/>
<dbReference type="RefSeq" id="WP_147656227.1">
    <property type="nucleotide sequence ID" value="NZ_BMFM01000001.1"/>
</dbReference>
<reference evidence="1 2" key="1">
    <citation type="journal article" date="2015" name="Int. J. Syst. Evol. Microbiol.">
        <title>Youhaiella tibetensis gen. nov., sp. nov., isolated from subsurface sediment.</title>
        <authorList>
            <person name="Wang Y.X."/>
            <person name="Huang F.Q."/>
            <person name="Nogi Y."/>
            <person name="Pang S.J."/>
            <person name="Wang P.K."/>
            <person name="Lv J."/>
        </authorList>
    </citation>
    <scope>NUCLEOTIDE SEQUENCE [LARGE SCALE GENOMIC DNA]</scope>
    <source>
        <strain evidence="2">fig4</strain>
    </source>
</reference>
<dbReference type="AlphaFoldDB" id="A0A5B9DPD5"/>
<dbReference type="Proteomes" id="UP000321062">
    <property type="component" value="Chromosome"/>
</dbReference>
<name>A0A5B9DPD5_9HYPH</name>
<protein>
    <submittedName>
        <fullName evidence="1">Uncharacterized protein</fullName>
    </submittedName>
</protein>
<accession>A0A5B9DPD5</accession>
<organism evidence="1 2">
    <name type="scientific">Paradevosia tibetensis</name>
    <dbReference type="NCBI Taxonomy" id="1447062"/>
    <lineage>
        <taxon>Bacteria</taxon>
        <taxon>Pseudomonadati</taxon>
        <taxon>Pseudomonadota</taxon>
        <taxon>Alphaproteobacteria</taxon>
        <taxon>Hyphomicrobiales</taxon>
        <taxon>Devosiaceae</taxon>
        <taxon>Paradevosia</taxon>
    </lineage>
</organism>
<gene>
    <name evidence="1" type="ORF">FNA67_12335</name>
</gene>
<dbReference type="EMBL" id="CP041690">
    <property type="protein sequence ID" value="QEE20916.1"/>
    <property type="molecule type" value="Genomic_DNA"/>
</dbReference>
<sequence>MSNMAQRERAQLGLQYIEDAIVDLLSRHAEGMTESEIADALGLETDLPDRDAIAAGIVRLLVETGRILWDDETRRYLDNPDRT</sequence>
<evidence type="ECO:0000313" key="2">
    <source>
        <dbReference type="Proteomes" id="UP000321062"/>
    </source>
</evidence>
<keyword evidence="2" id="KW-1185">Reference proteome</keyword>
<evidence type="ECO:0000313" key="1">
    <source>
        <dbReference type="EMBL" id="QEE20916.1"/>
    </source>
</evidence>
<proteinExistence type="predicted"/>
<dbReference type="OrthoDB" id="9871162at2"/>